<comment type="caution">
    <text evidence="1">The sequence shown here is derived from an EMBL/GenBank/DDBJ whole genome shotgun (WGS) entry which is preliminary data.</text>
</comment>
<evidence type="ECO:0000313" key="1">
    <source>
        <dbReference type="EMBL" id="KAK9977427.1"/>
    </source>
</evidence>
<dbReference type="AlphaFoldDB" id="A0AAW2AV79"/>
<name>A0AAW2AV79_CULAL</name>
<accession>A0AAW2AV79</accession>
<feature type="non-terminal residue" evidence="1">
    <location>
        <position position="52"/>
    </location>
</feature>
<dbReference type="EMBL" id="JAWDJR010000003">
    <property type="protein sequence ID" value="KAK9977427.1"/>
    <property type="molecule type" value="Genomic_DNA"/>
</dbReference>
<protein>
    <submittedName>
        <fullName evidence="1">Uncharacterized protein</fullName>
    </submittedName>
</protein>
<sequence>MLLRNCLVLYRHCFPKVNKHPPNTKQLEGTKQDNVIEKKMKGQLEWHSTKHR</sequence>
<proteinExistence type="predicted"/>
<evidence type="ECO:0000313" key="2">
    <source>
        <dbReference type="Proteomes" id="UP001479290"/>
    </source>
</evidence>
<gene>
    <name evidence="1" type="ORF">ABG768_019241</name>
</gene>
<keyword evidence="2" id="KW-1185">Reference proteome</keyword>
<organism evidence="1 2">
    <name type="scientific">Culter alburnus</name>
    <name type="common">Topmouth culter</name>
    <dbReference type="NCBI Taxonomy" id="194366"/>
    <lineage>
        <taxon>Eukaryota</taxon>
        <taxon>Metazoa</taxon>
        <taxon>Chordata</taxon>
        <taxon>Craniata</taxon>
        <taxon>Vertebrata</taxon>
        <taxon>Euteleostomi</taxon>
        <taxon>Actinopterygii</taxon>
        <taxon>Neopterygii</taxon>
        <taxon>Teleostei</taxon>
        <taxon>Ostariophysi</taxon>
        <taxon>Cypriniformes</taxon>
        <taxon>Xenocyprididae</taxon>
        <taxon>Xenocypridinae</taxon>
        <taxon>Culter</taxon>
    </lineage>
</organism>
<dbReference type="Proteomes" id="UP001479290">
    <property type="component" value="Unassembled WGS sequence"/>
</dbReference>
<reference evidence="1 2" key="1">
    <citation type="submission" date="2024-05" db="EMBL/GenBank/DDBJ databases">
        <title>A high-quality chromosomal-level genome assembly of Topmouth culter (Culter alburnus).</title>
        <authorList>
            <person name="Zhao H."/>
        </authorList>
    </citation>
    <scope>NUCLEOTIDE SEQUENCE [LARGE SCALE GENOMIC DNA]</scope>
    <source>
        <strain evidence="1">CATC2023</strain>
        <tissue evidence="1">Muscle</tissue>
    </source>
</reference>